<dbReference type="AlphaFoldDB" id="A0A2R6NU67"/>
<evidence type="ECO:0000313" key="3">
    <source>
        <dbReference type="Proteomes" id="UP000186601"/>
    </source>
</evidence>
<feature type="compositionally biased region" description="Basic and acidic residues" evidence="1">
    <location>
        <begin position="167"/>
        <end position="178"/>
    </location>
</feature>
<dbReference type="STRING" id="98765.A0A2R6NU67"/>
<reference evidence="2 3" key="1">
    <citation type="submission" date="2018-02" db="EMBL/GenBank/DDBJ databases">
        <title>Genome sequence of the basidiomycete white-rot fungus Phlebia centrifuga.</title>
        <authorList>
            <person name="Granchi Z."/>
            <person name="Peng M."/>
            <person name="de Vries R.P."/>
            <person name="Hilden K."/>
            <person name="Makela M.R."/>
            <person name="Grigoriev I."/>
            <person name="Riley R."/>
        </authorList>
    </citation>
    <scope>NUCLEOTIDE SEQUENCE [LARGE SCALE GENOMIC DNA]</scope>
    <source>
        <strain evidence="2 3">FBCC195</strain>
    </source>
</reference>
<protein>
    <submittedName>
        <fullName evidence="2">Uncharacterized protein</fullName>
    </submittedName>
</protein>
<organism evidence="2 3">
    <name type="scientific">Hermanssonia centrifuga</name>
    <dbReference type="NCBI Taxonomy" id="98765"/>
    <lineage>
        <taxon>Eukaryota</taxon>
        <taxon>Fungi</taxon>
        <taxon>Dikarya</taxon>
        <taxon>Basidiomycota</taxon>
        <taxon>Agaricomycotina</taxon>
        <taxon>Agaricomycetes</taxon>
        <taxon>Polyporales</taxon>
        <taxon>Meruliaceae</taxon>
        <taxon>Hermanssonia</taxon>
    </lineage>
</organism>
<feature type="compositionally biased region" description="Polar residues" evidence="1">
    <location>
        <begin position="118"/>
        <end position="128"/>
    </location>
</feature>
<dbReference type="EMBL" id="MLYV02000837">
    <property type="protein sequence ID" value="PSR76717.1"/>
    <property type="molecule type" value="Genomic_DNA"/>
</dbReference>
<keyword evidence="3" id="KW-1185">Reference proteome</keyword>
<gene>
    <name evidence="2" type="ORF">PHLCEN_2v8314</name>
</gene>
<evidence type="ECO:0000313" key="2">
    <source>
        <dbReference type="EMBL" id="PSR76717.1"/>
    </source>
</evidence>
<accession>A0A2R6NU67</accession>
<name>A0A2R6NU67_9APHY</name>
<comment type="caution">
    <text evidence="2">The sequence shown here is derived from an EMBL/GenBank/DDBJ whole genome shotgun (WGS) entry which is preliminary data.</text>
</comment>
<feature type="region of interest" description="Disordered" evidence="1">
    <location>
        <begin position="152"/>
        <end position="178"/>
    </location>
</feature>
<dbReference type="OrthoDB" id="2626014at2759"/>
<evidence type="ECO:0000256" key="1">
    <source>
        <dbReference type="SAM" id="MobiDB-lite"/>
    </source>
</evidence>
<sequence>MYSYRKHLQQSAPKFPSVRGSARRSSKATEAFASLESTAGALQSPAENNEAYDHSESLLFSEDDLVDIDPVEFWATAASYPHLHLISQNPQAHGLLPSLNPRNSILRLKSLTRRASTHETQALITRSSSTKHSRRFLDSTSVPVVDNRASVHEFPHFPSPSSSHTRGPTDRSSSDPRRVDNLISIFSEKDPFRSTRSPEESFHRTELAEAVHHTQEEVLDPNSILPSPPDTCFATPASITPSLAVSSVGLNPIRRSLKRLKEFTKGNFSVFHNPPEVCQILPSESTRHPRTPPQSRNFVWHLPELSFDTTPLSSLIPQEQEYTPETSVAEQDHHEISSPALRPSCTQTARFPLIKWERVNPNELTPSPYTILGTDLSPAQTPLSPIPSPSWLSRNTRDIEFGRTQPPPTIQIAPPSPAPLPILPRSLLPVISRPISAADSLSPKGSDNSSVTLYSPSKHLPRLTIPESVSRSPSINQLSIVQFHGALTDRRSSIHSFISAALSSSKSSPLNSAVESLKPHFLLLRHPSQSSRNRTSGFTPTPSPLALTLPVSFEPTGGITPDTPITPVQPILYEVFKPSPQAFAQSNDIVPLPNYLLALINSTYRNSKNIPNMPLNIYGKQEDTVDWGDEVDYSGYEWFKDPPPRPEPAPAPPVVEPYVPQPGVIEQNEMFDFALKSAPSVLYGRYKQYGQLGVLGWCPEFGELIDALKNLGFEGNMFVSTRSQALKTCEDILKLNLDIEMQIIVMHLSSQIARLRRFLDSDRQWEDYPQPRFPMDPHVQYGA</sequence>
<proteinExistence type="predicted"/>
<feature type="region of interest" description="Disordered" evidence="1">
    <location>
        <begin position="117"/>
        <end position="140"/>
    </location>
</feature>
<dbReference type="Proteomes" id="UP000186601">
    <property type="component" value="Unassembled WGS sequence"/>
</dbReference>
<feature type="region of interest" description="Disordered" evidence="1">
    <location>
        <begin position="1"/>
        <end position="31"/>
    </location>
</feature>